<dbReference type="SUPFAM" id="SSF51445">
    <property type="entry name" value="(Trans)glycosidases"/>
    <property type="match status" value="1"/>
</dbReference>
<feature type="region of interest" description="Disordered" evidence="1">
    <location>
        <begin position="1"/>
        <end position="29"/>
    </location>
</feature>
<dbReference type="GO" id="GO:0004553">
    <property type="term" value="F:hydrolase activity, hydrolyzing O-glycosyl compounds"/>
    <property type="evidence" value="ECO:0007669"/>
    <property type="project" value="TreeGrafter"/>
</dbReference>
<evidence type="ECO:0000313" key="3">
    <source>
        <dbReference type="Proteomes" id="UP000585272"/>
    </source>
</evidence>
<feature type="compositionally biased region" description="Polar residues" evidence="1">
    <location>
        <begin position="1"/>
        <end position="17"/>
    </location>
</feature>
<proteinExistence type="predicted"/>
<dbReference type="AlphaFoldDB" id="A0A840IEX0"/>
<accession>A0A840IEX0</accession>
<protein>
    <recommendedName>
        <fullName evidence="4">Glycoside hydrolase family 5 domain-containing protein</fullName>
    </recommendedName>
</protein>
<comment type="caution">
    <text evidence="2">The sequence shown here is derived from an EMBL/GenBank/DDBJ whole genome shotgun (WGS) entry which is preliminary data.</text>
</comment>
<name>A0A840IEX0_9ACTN</name>
<dbReference type="PANTHER" id="PTHR12631:SF10">
    <property type="entry name" value="BETA-XYLOSIDASE-LIKE PROTEIN-RELATED"/>
    <property type="match status" value="1"/>
</dbReference>
<reference evidence="2 3" key="1">
    <citation type="submission" date="2020-08" db="EMBL/GenBank/DDBJ databases">
        <title>Genomic Encyclopedia of Archaeal and Bacterial Type Strains, Phase II (KMG-II): from individual species to whole genera.</title>
        <authorList>
            <person name="Goeker M."/>
        </authorList>
    </citation>
    <scope>NUCLEOTIDE SEQUENCE [LARGE SCALE GENOMIC DNA]</scope>
    <source>
        <strain evidence="2 3">DSM 23288</strain>
    </source>
</reference>
<evidence type="ECO:0000313" key="2">
    <source>
        <dbReference type="EMBL" id="MBB4663557.1"/>
    </source>
</evidence>
<dbReference type="Gene3D" id="3.20.20.80">
    <property type="entry name" value="Glycosidases"/>
    <property type="match status" value="1"/>
</dbReference>
<dbReference type="PANTHER" id="PTHR12631">
    <property type="entry name" value="ALPHA-L-IDURONIDASE"/>
    <property type="match status" value="1"/>
</dbReference>
<dbReference type="InterPro" id="IPR017853">
    <property type="entry name" value="GH"/>
</dbReference>
<organism evidence="2 3">
    <name type="scientific">Conexibacter arvalis</name>
    <dbReference type="NCBI Taxonomy" id="912552"/>
    <lineage>
        <taxon>Bacteria</taxon>
        <taxon>Bacillati</taxon>
        <taxon>Actinomycetota</taxon>
        <taxon>Thermoleophilia</taxon>
        <taxon>Solirubrobacterales</taxon>
        <taxon>Conexibacteraceae</taxon>
        <taxon>Conexibacter</taxon>
    </lineage>
</organism>
<evidence type="ECO:0000256" key="1">
    <source>
        <dbReference type="SAM" id="MobiDB-lite"/>
    </source>
</evidence>
<dbReference type="RefSeq" id="WP_221243101.1">
    <property type="nucleotide sequence ID" value="NZ_JACHNU010000004.1"/>
</dbReference>
<sequence length="454" mass="50012">MLSATANASRSQYTTVEAPSELLNGNPGPALDEIESLGAEAIRLMVAWREVAPEHESNRKPSFNSTDPNAYPDGAWSVYDTAITSARARGIRVHLTITGPAPDWATPKRDGLTKPNPNEFGKFATAVGRRYGRQVAVWSIWNEPNLGKLLKPIARNQSAKVYRNLYLKAYSGLRSAGVRAPIVLGELAPNGNSLKDQGTIKPLVFLRSMLCLNAKYKPVKVKGKRCAKVPAQGVAIHPYANRAGPFLKPPADNVTIGVLDRLTTAVDKAAKAGAITGGRLPVYVTEFGVQSLPDRRLGVSLAKQSDFRSMSERIAYLNPRVKAFSQYLLRDDYGTGWEYGAFESGLFLHKGRKQKPAFEGFRMPLVVVPSKKKTRATLWGLVRPARAAKRAGSVRIEFADRGKKWRKLATQRFGRTGYWTRKVNTKPGRAFRVIWTAPDGKKHTGPKTVAHTRP</sequence>
<evidence type="ECO:0008006" key="4">
    <source>
        <dbReference type="Google" id="ProtNLM"/>
    </source>
</evidence>
<gene>
    <name evidence="2" type="ORF">BDZ31_003152</name>
</gene>
<dbReference type="EMBL" id="JACHNU010000004">
    <property type="protein sequence ID" value="MBB4663557.1"/>
    <property type="molecule type" value="Genomic_DNA"/>
</dbReference>
<dbReference type="Proteomes" id="UP000585272">
    <property type="component" value="Unassembled WGS sequence"/>
</dbReference>
<keyword evidence="3" id="KW-1185">Reference proteome</keyword>
<dbReference type="InterPro" id="IPR051923">
    <property type="entry name" value="Glycosyl_Hydrolase_39"/>
</dbReference>